<dbReference type="InterPro" id="IPR027267">
    <property type="entry name" value="AH/BAR_dom_sf"/>
</dbReference>
<accession>A0AA41V346</accession>
<dbReference type="Gene3D" id="1.20.1270.60">
    <property type="entry name" value="Arfaptin homology (AH) domain/BAR domain"/>
    <property type="match status" value="1"/>
</dbReference>
<gene>
    <name evidence="1" type="ORF">MKW94_010062</name>
</gene>
<dbReference type="EMBL" id="JAJJMA010126227">
    <property type="protein sequence ID" value="MCL7032735.1"/>
    <property type="molecule type" value="Genomic_DNA"/>
</dbReference>
<keyword evidence="2" id="KW-1185">Reference proteome</keyword>
<dbReference type="AlphaFoldDB" id="A0AA41V346"/>
<organism evidence="1 2">
    <name type="scientific">Papaver nudicaule</name>
    <name type="common">Iceland poppy</name>
    <dbReference type="NCBI Taxonomy" id="74823"/>
    <lineage>
        <taxon>Eukaryota</taxon>
        <taxon>Viridiplantae</taxon>
        <taxon>Streptophyta</taxon>
        <taxon>Embryophyta</taxon>
        <taxon>Tracheophyta</taxon>
        <taxon>Spermatophyta</taxon>
        <taxon>Magnoliopsida</taxon>
        <taxon>Ranunculales</taxon>
        <taxon>Papaveraceae</taxon>
        <taxon>Papaveroideae</taxon>
        <taxon>Papaver</taxon>
    </lineage>
</organism>
<comment type="caution">
    <text evidence="1">The sequence shown here is derived from an EMBL/GenBank/DDBJ whole genome shotgun (WGS) entry which is preliminary data.</text>
</comment>
<name>A0AA41V346_PAPNU</name>
<dbReference type="PANTHER" id="PTHR46757:SF2">
    <property type="entry name" value="OS05G0346100 PROTEIN"/>
    <property type="match status" value="1"/>
</dbReference>
<proteinExistence type="predicted"/>
<sequence>MSTDVASNMLDGAENLPRQLFSESTPVVAANEIGQPAKGGRDFFRTFKEWKQQITNDWGGSKPPAEGLVKAQQDIGETMGELGLAFIKLTKFENEGSMYNFQKTREADMNCIATAAVKASRHYRALTSQIVKHLYLGMVLAADSAFLDRTSALLTVQSVILKLSSLQLRAEKPEVASSRMFGADRSRIRKVKESKETIRVTEDAKMVAAREYERIKENNRSALEMLNREKHQNLLSMIKGFVINQNQIPKLSNIWYSISFCNEMKFEIFCPVSRTDCTPIIEKSGYRKSTSIC</sequence>
<protein>
    <submittedName>
        <fullName evidence="1">Uncharacterized protein</fullName>
    </submittedName>
</protein>
<dbReference type="Proteomes" id="UP001177140">
    <property type="component" value="Unassembled WGS sequence"/>
</dbReference>
<evidence type="ECO:0000313" key="2">
    <source>
        <dbReference type="Proteomes" id="UP001177140"/>
    </source>
</evidence>
<dbReference type="PANTHER" id="PTHR46757">
    <property type="entry name" value="SORTING NEXIN-RELATED"/>
    <property type="match status" value="1"/>
</dbReference>
<dbReference type="InterPro" id="IPR044279">
    <property type="entry name" value="SNX2A/B"/>
</dbReference>
<dbReference type="CDD" id="cd07596">
    <property type="entry name" value="BAR_SNX"/>
    <property type="match status" value="1"/>
</dbReference>
<reference evidence="1" key="1">
    <citation type="submission" date="2022-03" db="EMBL/GenBank/DDBJ databases">
        <title>A functionally conserved STORR gene fusion in Papaver species that diverged 16.8 million years ago.</title>
        <authorList>
            <person name="Catania T."/>
        </authorList>
    </citation>
    <scope>NUCLEOTIDE SEQUENCE</scope>
    <source>
        <strain evidence="1">S-191538</strain>
    </source>
</reference>
<evidence type="ECO:0000313" key="1">
    <source>
        <dbReference type="EMBL" id="MCL7032735.1"/>
    </source>
</evidence>